<sequence length="74" mass="8479">MQEKLTLVGRSGVEELDHLQTRPGYMHSFHYCIHTPVGISDKTWFGCTNFSVSSFDEAKKSAKDLLKKEQIVYN</sequence>
<evidence type="ECO:0000313" key="1">
    <source>
        <dbReference type="EMBL" id="GFQ65568.1"/>
    </source>
</evidence>
<dbReference type="EMBL" id="BMAO01010210">
    <property type="protein sequence ID" value="GFQ65568.1"/>
    <property type="molecule type" value="Genomic_DNA"/>
</dbReference>
<dbReference type="Proteomes" id="UP000887116">
    <property type="component" value="Unassembled WGS sequence"/>
</dbReference>
<name>A0A8X6K9Z4_TRICU</name>
<proteinExistence type="predicted"/>
<gene>
    <name evidence="1" type="ORF">TNCT_245031</name>
</gene>
<protein>
    <submittedName>
        <fullName evidence="1">Uncharacterized protein</fullName>
    </submittedName>
</protein>
<keyword evidence="2" id="KW-1185">Reference proteome</keyword>
<dbReference type="AlphaFoldDB" id="A0A8X6K9Z4"/>
<comment type="caution">
    <text evidence="1">The sequence shown here is derived from an EMBL/GenBank/DDBJ whole genome shotgun (WGS) entry which is preliminary data.</text>
</comment>
<accession>A0A8X6K9Z4</accession>
<reference evidence="1" key="1">
    <citation type="submission" date="2020-07" db="EMBL/GenBank/DDBJ databases">
        <title>Multicomponent nature underlies the extraordinary mechanical properties of spider dragline silk.</title>
        <authorList>
            <person name="Kono N."/>
            <person name="Nakamura H."/>
            <person name="Mori M."/>
            <person name="Yoshida Y."/>
            <person name="Ohtoshi R."/>
            <person name="Malay A.D."/>
            <person name="Moran D.A.P."/>
            <person name="Tomita M."/>
            <person name="Numata K."/>
            <person name="Arakawa K."/>
        </authorList>
    </citation>
    <scope>NUCLEOTIDE SEQUENCE</scope>
</reference>
<evidence type="ECO:0000313" key="2">
    <source>
        <dbReference type="Proteomes" id="UP000887116"/>
    </source>
</evidence>
<organism evidence="1 2">
    <name type="scientific">Trichonephila clavata</name>
    <name type="common">Joro spider</name>
    <name type="synonym">Nephila clavata</name>
    <dbReference type="NCBI Taxonomy" id="2740835"/>
    <lineage>
        <taxon>Eukaryota</taxon>
        <taxon>Metazoa</taxon>
        <taxon>Ecdysozoa</taxon>
        <taxon>Arthropoda</taxon>
        <taxon>Chelicerata</taxon>
        <taxon>Arachnida</taxon>
        <taxon>Araneae</taxon>
        <taxon>Araneomorphae</taxon>
        <taxon>Entelegynae</taxon>
        <taxon>Araneoidea</taxon>
        <taxon>Nephilidae</taxon>
        <taxon>Trichonephila</taxon>
    </lineage>
</organism>